<dbReference type="Pfam" id="PF08234">
    <property type="entry name" value="Spindle_Spc25"/>
    <property type="match status" value="1"/>
</dbReference>
<keyword evidence="6 10" id="KW-0175">Coiled coil</keyword>
<accession>A0A9Q5N3U6</accession>
<evidence type="ECO:0000313" key="12">
    <source>
        <dbReference type="EMBL" id="OCB84751.1"/>
    </source>
</evidence>
<evidence type="ECO:0000256" key="5">
    <source>
        <dbReference type="ARBA" id="ARBA00022838"/>
    </source>
</evidence>
<dbReference type="GO" id="GO:0007059">
    <property type="term" value="P:chromosome segregation"/>
    <property type="evidence" value="ECO:0007669"/>
    <property type="project" value="InterPro"/>
</dbReference>
<feature type="coiled-coil region" evidence="10">
    <location>
        <begin position="85"/>
        <end position="140"/>
    </location>
</feature>
<comment type="caution">
    <text evidence="12">The sequence shown here is derived from an EMBL/GenBank/DDBJ whole genome shotgun (WGS) entry which is preliminary data.</text>
</comment>
<dbReference type="OrthoDB" id="4056921at2759"/>
<evidence type="ECO:0000256" key="1">
    <source>
        <dbReference type="ARBA" id="ARBA00006379"/>
    </source>
</evidence>
<dbReference type="CDD" id="cd23784">
    <property type="entry name" value="RWD_Spc25"/>
    <property type="match status" value="1"/>
</dbReference>
<gene>
    <name evidence="12" type="ORF">A7U60_g8276</name>
</gene>
<keyword evidence="13" id="KW-1185">Reference proteome</keyword>
<dbReference type="EMBL" id="LNZH02000214">
    <property type="protein sequence ID" value="OCB84751.1"/>
    <property type="molecule type" value="Genomic_DNA"/>
</dbReference>
<comment type="subcellular location">
    <subcellularLocation>
        <location evidence="9">Nucleus</location>
    </subcellularLocation>
    <subcellularLocation>
        <location evidence="9">Chromosome</location>
        <location evidence="9">Centromere</location>
        <location evidence="9">Kinetochore</location>
    </subcellularLocation>
</comment>
<keyword evidence="8 9" id="KW-0137">Centromere</keyword>
<keyword evidence="5 9" id="KW-0995">Kinetochore</keyword>
<evidence type="ECO:0000256" key="10">
    <source>
        <dbReference type="SAM" id="Coils"/>
    </source>
</evidence>
<protein>
    <recommendedName>
        <fullName evidence="9">Kinetochore protein SPC25</fullName>
    </recommendedName>
</protein>
<feature type="domain" description="Chromosome segregation protein Spc25 C-terminal" evidence="11">
    <location>
        <begin position="198"/>
        <end position="265"/>
    </location>
</feature>
<dbReference type="AlphaFoldDB" id="A0A9Q5N3U6"/>
<keyword evidence="4 9" id="KW-0498">Mitosis</keyword>
<dbReference type="InterPro" id="IPR013255">
    <property type="entry name" value="Spc25_C"/>
</dbReference>
<dbReference type="PANTHER" id="PTHR14281">
    <property type="entry name" value="KINETOCHORE PROTEIN SPC25-RELATED"/>
    <property type="match status" value="1"/>
</dbReference>
<evidence type="ECO:0000256" key="9">
    <source>
        <dbReference type="RuleBase" id="RU367150"/>
    </source>
</evidence>
<dbReference type="InterPro" id="IPR045143">
    <property type="entry name" value="Spc25"/>
</dbReference>
<dbReference type="InterPro" id="IPR027267">
    <property type="entry name" value="AH/BAR_dom_sf"/>
</dbReference>
<keyword evidence="2 9" id="KW-0158">Chromosome</keyword>
<keyword evidence="7 9" id="KW-0131">Cell cycle</keyword>
<dbReference type="GO" id="GO:0005634">
    <property type="term" value="C:nucleus"/>
    <property type="evidence" value="ECO:0007669"/>
    <property type="project" value="UniProtKB-SubCell"/>
</dbReference>
<evidence type="ECO:0000256" key="8">
    <source>
        <dbReference type="ARBA" id="ARBA00023328"/>
    </source>
</evidence>
<dbReference type="GO" id="GO:0051301">
    <property type="term" value="P:cell division"/>
    <property type="evidence" value="ECO:0007669"/>
    <property type="project" value="UniProtKB-UniRule"/>
</dbReference>
<dbReference type="Proteomes" id="UP000757232">
    <property type="component" value="Unassembled WGS sequence"/>
</dbReference>
<dbReference type="SUPFAM" id="SSF103657">
    <property type="entry name" value="BAR/IMD domain-like"/>
    <property type="match status" value="1"/>
</dbReference>
<proteinExistence type="inferred from homology"/>
<evidence type="ECO:0000256" key="6">
    <source>
        <dbReference type="ARBA" id="ARBA00023054"/>
    </source>
</evidence>
<keyword evidence="9" id="KW-0539">Nucleus</keyword>
<dbReference type="GO" id="GO:0031262">
    <property type="term" value="C:Ndc80 complex"/>
    <property type="evidence" value="ECO:0007669"/>
    <property type="project" value="InterPro"/>
</dbReference>
<reference evidence="12" key="1">
    <citation type="submission" date="2016-06" db="EMBL/GenBank/DDBJ databases">
        <title>Draft Genome sequence of the fungus Inonotus baumii.</title>
        <authorList>
            <person name="Zhu H."/>
            <person name="Lin W."/>
        </authorList>
    </citation>
    <scope>NUCLEOTIDE SEQUENCE</scope>
    <source>
        <strain evidence="12">821</strain>
    </source>
</reference>
<keyword evidence="3 9" id="KW-0132">Cell division</keyword>
<evidence type="ECO:0000256" key="3">
    <source>
        <dbReference type="ARBA" id="ARBA00022618"/>
    </source>
</evidence>
<sequence length="272" mass="31349">MAAVVGNARPIDLASILESQNPVIDLRIEEFERTSRRFLKAVTAYTARALEEIAQRRTRHAAEMKRIAERTAQVEAEIQTCKVKEIELMEVLEKEQAEKREAESAVSELKRQFASIKEKCASVDAEIEQYTDEVNNLRKDKRKDVSVLDTCASRLSPELKDMEECLQFDLEGVGRRMWNNLYLVQTSMLTYHIDLSPEDKLLLRFLRIDPVEPQREFSIVIDASDRLYHVPLTTPPIPTLPLLVDQLNKTRDLFAFIKSLRARFVEMVDGAR</sequence>
<organism evidence="12 13">
    <name type="scientific">Sanghuangporus baumii</name>
    <name type="common">Phellinus baumii</name>
    <dbReference type="NCBI Taxonomy" id="108892"/>
    <lineage>
        <taxon>Eukaryota</taxon>
        <taxon>Fungi</taxon>
        <taxon>Dikarya</taxon>
        <taxon>Basidiomycota</taxon>
        <taxon>Agaricomycotina</taxon>
        <taxon>Agaricomycetes</taxon>
        <taxon>Hymenochaetales</taxon>
        <taxon>Hymenochaetaceae</taxon>
        <taxon>Sanghuangporus</taxon>
    </lineage>
</organism>
<evidence type="ECO:0000259" key="11">
    <source>
        <dbReference type="Pfam" id="PF08234"/>
    </source>
</evidence>
<comment type="subunit">
    <text evidence="9">Component of the NDC80 complex.</text>
</comment>
<evidence type="ECO:0000313" key="13">
    <source>
        <dbReference type="Proteomes" id="UP000757232"/>
    </source>
</evidence>
<evidence type="ECO:0000256" key="7">
    <source>
        <dbReference type="ARBA" id="ARBA00023306"/>
    </source>
</evidence>
<dbReference type="Gene3D" id="3.30.457.50">
    <property type="entry name" value="Chromosome segregation protein Spc25"/>
    <property type="match status" value="1"/>
</dbReference>
<comment type="function">
    <text evidence="9">Acts as a component of the essential kinetochore-associated NDC80 complex, which is required for chromosome segregation and spindle checkpoint activity.</text>
</comment>
<evidence type="ECO:0000256" key="4">
    <source>
        <dbReference type="ARBA" id="ARBA00022776"/>
    </source>
</evidence>
<comment type="similarity">
    <text evidence="1 9">Belongs to the SPC25 family.</text>
</comment>
<name>A0A9Q5N3U6_SANBA</name>
<dbReference type="PANTHER" id="PTHR14281:SF0">
    <property type="entry name" value="KINETOCHORE PROTEIN SPC25"/>
    <property type="match status" value="1"/>
</dbReference>
<evidence type="ECO:0000256" key="2">
    <source>
        <dbReference type="ARBA" id="ARBA00022454"/>
    </source>
</evidence>